<dbReference type="EMBL" id="JAJNCT010000005">
    <property type="protein sequence ID" value="MCD2164327.1"/>
    <property type="molecule type" value="Genomic_DNA"/>
</dbReference>
<sequence length="109" mass="12191">MKKQFTKEMEKQLIKMRKMGWTAQKVADALGIAKSTAAGRMALLPKPCGRDKLDEQITRSSIVFKPQAKIVMPAGVKIQRPNSVIHDKAPICNATVFGKYEGTELAYRR</sequence>
<dbReference type="AlphaFoldDB" id="A0AAW4XSI1"/>
<evidence type="ECO:0000313" key="2">
    <source>
        <dbReference type="Proteomes" id="UP001199260"/>
    </source>
</evidence>
<accession>A0AAW4XSI1</accession>
<dbReference type="Proteomes" id="UP001199260">
    <property type="component" value="Unassembled WGS sequence"/>
</dbReference>
<comment type="caution">
    <text evidence="1">The sequence shown here is derived from an EMBL/GenBank/DDBJ whole genome shotgun (WGS) entry which is preliminary data.</text>
</comment>
<keyword evidence="2" id="KW-1185">Reference proteome</keyword>
<name>A0AAW4XSI1_9BURK</name>
<organism evidence="1 2">
    <name type="scientific">Comamonas koreensis</name>
    <dbReference type="NCBI Taxonomy" id="160825"/>
    <lineage>
        <taxon>Bacteria</taxon>
        <taxon>Pseudomonadati</taxon>
        <taxon>Pseudomonadota</taxon>
        <taxon>Betaproteobacteria</taxon>
        <taxon>Burkholderiales</taxon>
        <taxon>Comamonadaceae</taxon>
        <taxon>Comamonas</taxon>
    </lineage>
</organism>
<proteinExistence type="predicted"/>
<dbReference type="RefSeq" id="WP_230771578.1">
    <property type="nucleotide sequence ID" value="NZ_JAJNCT010000005.1"/>
</dbReference>
<protein>
    <submittedName>
        <fullName evidence="1">Uncharacterized protein</fullName>
    </submittedName>
</protein>
<gene>
    <name evidence="1" type="ORF">LPW39_04170</name>
</gene>
<reference evidence="1 2" key="1">
    <citation type="submission" date="2021-11" db="EMBL/GenBank/DDBJ databases">
        <title>Genome sequence.</title>
        <authorList>
            <person name="Sun Q."/>
        </authorList>
    </citation>
    <scope>NUCLEOTIDE SEQUENCE [LARGE SCALE GENOMIC DNA]</scope>
    <source>
        <strain evidence="1 2">KCTC 12005</strain>
    </source>
</reference>
<evidence type="ECO:0000313" key="1">
    <source>
        <dbReference type="EMBL" id="MCD2164327.1"/>
    </source>
</evidence>